<sequence length="423" mass="48313">MILILDFLFIGYLSHFVQGNDQSPLLLSDKSQSFLINGQSYSDSSFSMLDYGIEPTPSKFTDIEPSISDIGTPSLDKSIDKLINKDSLIQDGSLVSLDLNLDLNYKKYEKLPTLSNLLTSPVMERSSDTLEELDFDYSQESLRKAPKSIYKSQLFKDSTFKILWKNGIGNYMNILLRFGLLVAIVEEFNFFFKQYLDSNKCIVPTSLLRNKPWSVSRCISEMNLANELLSSTLFTGNKDKIFNIFCSSIKDENSKFLHNWKAEITNAIKSIQAIIARNITAKSKKTIESSISRNISKKNIEVNLPTVPKVVVTGNQIRKRYSDLVKNIELIRSKEKDLFSALIFDKKMAISITTLFKPNSKEAVDHCITILKKSNPVLFREHYQQSKLMHICKLVMGDEQEKISSESQIFTEKLPKRIDNRLD</sequence>
<dbReference type="VEuPathDB" id="CryptoDB:CMU_040430"/>
<feature type="signal peptide" evidence="1">
    <location>
        <begin position="1"/>
        <end position="19"/>
    </location>
</feature>
<dbReference type="OMA" id="CISEMNL"/>
<organism evidence="2 3">
    <name type="scientific">Cryptosporidium muris (strain RN66)</name>
    <dbReference type="NCBI Taxonomy" id="441375"/>
    <lineage>
        <taxon>Eukaryota</taxon>
        <taxon>Sar</taxon>
        <taxon>Alveolata</taxon>
        <taxon>Apicomplexa</taxon>
        <taxon>Conoidasida</taxon>
        <taxon>Coccidia</taxon>
        <taxon>Eucoccidiorida</taxon>
        <taxon>Eimeriorina</taxon>
        <taxon>Cryptosporidiidae</taxon>
        <taxon>Cryptosporidium</taxon>
    </lineage>
</organism>
<evidence type="ECO:0000256" key="1">
    <source>
        <dbReference type="SAM" id="SignalP"/>
    </source>
</evidence>
<name>B6A9T3_CRYMR</name>
<dbReference type="Proteomes" id="UP000001460">
    <property type="component" value="Unassembled WGS sequence"/>
</dbReference>
<proteinExistence type="predicted"/>
<gene>
    <name evidence="2" type="ORF">CMU_040430</name>
</gene>
<dbReference type="EMBL" id="DS989726">
    <property type="protein sequence ID" value="EEA04974.1"/>
    <property type="molecule type" value="Genomic_DNA"/>
</dbReference>
<reference evidence="2" key="1">
    <citation type="submission" date="2008-06" db="EMBL/GenBank/DDBJ databases">
        <authorList>
            <person name="Lorenzi H."/>
            <person name="Inman J."/>
            <person name="Miller J."/>
            <person name="Schobel S."/>
            <person name="Amedeo P."/>
            <person name="Caler E.V."/>
            <person name="da Silva J."/>
        </authorList>
    </citation>
    <scope>NUCLEOTIDE SEQUENCE [LARGE SCALE GENOMIC DNA]</scope>
    <source>
        <strain evidence="2">RN66</strain>
    </source>
</reference>
<evidence type="ECO:0000313" key="2">
    <source>
        <dbReference type="EMBL" id="EEA04974.1"/>
    </source>
</evidence>
<keyword evidence="1" id="KW-0732">Signal</keyword>
<dbReference type="GeneID" id="6994392"/>
<keyword evidence="3" id="KW-1185">Reference proteome</keyword>
<accession>B6A9T3</accession>
<protein>
    <submittedName>
        <fullName evidence="2">Uncharacterized protein</fullName>
    </submittedName>
</protein>
<dbReference type="RefSeq" id="XP_002139323.1">
    <property type="nucleotide sequence ID" value="XM_002139287.1"/>
</dbReference>
<dbReference type="OrthoDB" id="343486at2759"/>
<dbReference type="AlphaFoldDB" id="B6A9T3"/>
<evidence type="ECO:0000313" key="3">
    <source>
        <dbReference type="Proteomes" id="UP000001460"/>
    </source>
</evidence>
<feature type="chain" id="PRO_5002842148" evidence="1">
    <location>
        <begin position="20"/>
        <end position="423"/>
    </location>
</feature>